<dbReference type="AlphaFoldDB" id="A0A242N6U1"/>
<dbReference type="EMBL" id="NBTZ01000009">
    <property type="protein sequence ID" value="OTP79409.1"/>
    <property type="molecule type" value="Genomic_DNA"/>
</dbReference>
<gene>
    <name evidence="1" type="ORF">PAMC26577_00680</name>
</gene>
<accession>A0A242N6U1</accession>
<protein>
    <submittedName>
        <fullName evidence="1">Uncharacterized protein</fullName>
    </submittedName>
</protein>
<name>A0A242N6U1_CABSO</name>
<evidence type="ECO:0000313" key="1">
    <source>
        <dbReference type="EMBL" id="OTP79409.1"/>
    </source>
</evidence>
<comment type="caution">
    <text evidence="1">The sequence shown here is derived from an EMBL/GenBank/DDBJ whole genome shotgun (WGS) entry which is preliminary data.</text>
</comment>
<sequence>MRHRAHGKKKAERLSDLVANPTSYNGFTYKKIGHRPVLLPQIL</sequence>
<evidence type="ECO:0000313" key="2">
    <source>
        <dbReference type="Proteomes" id="UP000195221"/>
    </source>
</evidence>
<dbReference type="Proteomes" id="UP000195221">
    <property type="component" value="Unassembled WGS sequence"/>
</dbReference>
<reference evidence="1 2" key="1">
    <citation type="submission" date="2017-03" db="EMBL/GenBank/DDBJ databases">
        <title>Genome analysis of strain PAMC 26577.</title>
        <authorList>
            <person name="Oh H.-M."/>
            <person name="Yang J.-A."/>
        </authorList>
    </citation>
    <scope>NUCLEOTIDE SEQUENCE [LARGE SCALE GENOMIC DNA]</scope>
    <source>
        <strain evidence="1 2">PAMC 26577</strain>
    </source>
</reference>
<organism evidence="1 2">
    <name type="scientific">Caballeronia sordidicola</name>
    <name type="common">Burkholderia sordidicola</name>
    <dbReference type="NCBI Taxonomy" id="196367"/>
    <lineage>
        <taxon>Bacteria</taxon>
        <taxon>Pseudomonadati</taxon>
        <taxon>Pseudomonadota</taxon>
        <taxon>Betaproteobacteria</taxon>
        <taxon>Burkholderiales</taxon>
        <taxon>Burkholderiaceae</taxon>
        <taxon>Caballeronia</taxon>
    </lineage>
</organism>
<proteinExistence type="predicted"/>